<name>A0A4P7D8V5_9BURK</name>
<feature type="active site" evidence="5 6">
    <location>
        <position position="220"/>
    </location>
</feature>
<dbReference type="PANTHER" id="PTHR43570:SF20">
    <property type="entry name" value="ALDEHYDE DEHYDROGENASE ALDX-RELATED"/>
    <property type="match status" value="1"/>
</dbReference>
<dbReference type="InterPro" id="IPR016163">
    <property type="entry name" value="Ald_DH_C"/>
</dbReference>
<dbReference type="PANTHER" id="PTHR43570">
    <property type="entry name" value="ALDEHYDE DEHYDROGENASE"/>
    <property type="match status" value="1"/>
</dbReference>
<dbReference type="InterPro" id="IPR012394">
    <property type="entry name" value="Aldehyde_DH_NAD(P)"/>
</dbReference>
<feature type="active site" evidence="5">
    <location>
        <position position="254"/>
    </location>
</feature>
<dbReference type="KEGG" id="ppai:E1956_39850"/>
<protein>
    <recommendedName>
        <fullName evidence="4">Aldehyde dehydrogenase</fullName>
    </recommendedName>
</protein>
<dbReference type="GO" id="GO:0004029">
    <property type="term" value="F:aldehyde dehydrogenase (NAD+) activity"/>
    <property type="evidence" value="ECO:0007669"/>
    <property type="project" value="TreeGrafter"/>
</dbReference>
<dbReference type="GO" id="GO:0005737">
    <property type="term" value="C:cytoplasm"/>
    <property type="evidence" value="ECO:0007669"/>
    <property type="project" value="TreeGrafter"/>
</dbReference>
<comment type="similarity">
    <text evidence="1 4 7">Belongs to the aldehyde dehydrogenase family.</text>
</comment>
<dbReference type="PROSITE" id="PS00687">
    <property type="entry name" value="ALDEHYDE_DEHYDR_GLU"/>
    <property type="match status" value="1"/>
</dbReference>
<dbReference type="PIRSF" id="PIRSF036492">
    <property type="entry name" value="ALDH"/>
    <property type="match status" value="1"/>
</dbReference>
<evidence type="ECO:0000256" key="1">
    <source>
        <dbReference type="ARBA" id="ARBA00009986"/>
    </source>
</evidence>
<evidence type="ECO:0000259" key="8">
    <source>
        <dbReference type="Pfam" id="PF00171"/>
    </source>
</evidence>
<dbReference type="AlphaFoldDB" id="A0A4P7D8V5"/>
<dbReference type="EMBL" id="CP038151">
    <property type="protein sequence ID" value="QBR03867.1"/>
    <property type="molecule type" value="Genomic_DNA"/>
</dbReference>
<evidence type="ECO:0000313" key="9">
    <source>
        <dbReference type="EMBL" id="QBR03867.1"/>
    </source>
</evidence>
<organism evidence="9 10">
    <name type="scientific">Paraburkholderia pallida</name>
    <dbReference type="NCBI Taxonomy" id="2547399"/>
    <lineage>
        <taxon>Bacteria</taxon>
        <taxon>Pseudomonadati</taxon>
        <taxon>Pseudomonadota</taxon>
        <taxon>Betaproteobacteria</taxon>
        <taxon>Burkholderiales</taxon>
        <taxon>Burkholderiaceae</taxon>
        <taxon>Paraburkholderia</taxon>
    </lineage>
</organism>
<dbReference type="Gene3D" id="3.40.309.10">
    <property type="entry name" value="Aldehyde Dehydrogenase, Chain A, domain 2"/>
    <property type="match status" value="1"/>
</dbReference>
<dbReference type="Pfam" id="PF00171">
    <property type="entry name" value="Aldedh"/>
    <property type="match status" value="1"/>
</dbReference>
<evidence type="ECO:0000256" key="7">
    <source>
        <dbReference type="RuleBase" id="RU003345"/>
    </source>
</evidence>
<gene>
    <name evidence="9" type="ORF">E1956_39850</name>
</gene>
<dbReference type="InterPro" id="IPR015590">
    <property type="entry name" value="Aldehyde_DH_dom"/>
</dbReference>
<dbReference type="CDD" id="cd07133">
    <property type="entry name" value="ALDH_CALDH_CalB"/>
    <property type="match status" value="1"/>
</dbReference>
<evidence type="ECO:0000256" key="2">
    <source>
        <dbReference type="ARBA" id="ARBA00023002"/>
    </source>
</evidence>
<feature type="domain" description="Aldehyde dehydrogenase" evidence="8">
    <location>
        <begin position="3"/>
        <end position="445"/>
    </location>
</feature>
<dbReference type="OrthoDB" id="6187633at2"/>
<keyword evidence="3" id="KW-0520">NAD</keyword>
<dbReference type="Gene3D" id="3.40.605.10">
    <property type="entry name" value="Aldehyde Dehydrogenase, Chain A, domain 1"/>
    <property type="match status" value="1"/>
</dbReference>
<dbReference type="InterPro" id="IPR016162">
    <property type="entry name" value="Ald_DH_N"/>
</dbReference>
<dbReference type="InterPro" id="IPR029510">
    <property type="entry name" value="Ald_DH_CS_GLU"/>
</dbReference>
<proteinExistence type="inferred from homology"/>
<accession>A0A4P7D8V5</accession>
<sequence>MQAECPTTAGTAIHEAFTRQLRAFRANPAPTLAQRQESLAKLLRILEQYDDAFASAINEDFGHRSRHESMMLDVGMTIGDIKDIRRHVGRWMKPRPVGVRRHLLPARARLLPQPRGVVGVISPWNFPVYLTFTGLAAALAAGNRVMLKPSELTPRTSALIGETLAEAFDPAQVCTIEGGRDEAAAFSALPFDHLLFTGSTSVGRHVAQAAARNLTPVTLELGGKSPALLGKHANVETAAQRIVFGKLLNAGQICVSPDYALVPREQLDHFIQAAQDAALRLYPDVLENADYTSIVSPHHYGRLIHMIEEARGSGSRVVQIGARAAETAATARRIPFTLVVSPDDDARVMQEEIFGPILPVLTYDTIDEAIERINQRDRPLALYLFTNDTCERDRVLEQTSSGGVTVNDTLWHVACDSLPFGGIGASGMGAYHGKCGFDAFSHLKPVFYQSRVNATSLLYPPYGRVTEWVGALLRKVM</sequence>
<keyword evidence="2 4" id="KW-0560">Oxidoreductase</keyword>
<dbReference type="FunFam" id="3.40.309.10:FF:000003">
    <property type="entry name" value="Aldehyde dehydrogenase"/>
    <property type="match status" value="1"/>
</dbReference>
<keyword evidence="10" id="KW-1185">Reference proteome</keyword>
<dbReference type="GO" id="GO:0006081">
    <property type="term" value="P:aldehyde metabolic process"/>
    <property type="evidence" value="ECO:0007669"/>
    <property type="project" value="InterPro"/>
</dbReference>
<evidence type="ECO:0000256" key="6">
    <source>
        <dbReference type="PROSITE-ProRule" id="PRU10007"/>
    </source>
</evidence>
<dbReference type="Proteomes" id="UP000295727">
    <property type="component" value="Chromosome 4"/>
</dbReference>
<dbReference type="InterPro" id="IPR016161">
    <property type="entry name" value="Ald_DH/histidinol_DH"/>
</dbReference>
<evidence type="ECO:0000256" key="4">
    <source>
        <dbReference type="PIRNR" id="PIRNR036492"/>
    </source>
</evidence>
<dbReference type="SUPFAM" id="SSF53720">
    <property type="entry name" value="ALDH-like"/>
    <property type="match status" value="1"/>
</dbReference>
<reference evidence="9 10" key="1">
    <citation type="submission" date="2019-03" db="EMBL/GenBank/DDBJ databases">
        <title>Paraburkholderia sp. 7MH5, isolated from subtropical forest soil.</title>
        <authorList>
            <person name="Gao Z.-H."/>
            <person name="Qiu L.-H."/>
        </authorList>
    </citation>
    <scope>NUCLEOTIDE SEQUENCE [LARGE SCALE GENOMIC DNA]</scope>
    <source>
        <strain evidence="9 10">7MH5</strain>
    </source>
</reference>
<evidence type="ECO:0000313" key="10">
    <source>
        <dbReference type="Proteomes" id="UP000295727"/>
    </source>
</evidence>
<evidence type="ECO:0000256" key="5">
    <source>
        <dbReference type="PIRSR" id="PIRSR036492-1"/>
    </source>
</evidence>
<evidence type="ECO:0000256" key="3">
    <source>
        <dbReference type="ARBA" id="ARBA00023027"/>
    </source>
</evidence>